<gene>
    <name evidence="1" type="ORF">PS896_00047</name>
</gene>
<dbReference type="EMBL" id="CABVIN010000001">
    <property type="protein sequence ID" value="VVO46498.1"/>
    <property type="molecule type" value="Genomic_DNA"/>
</dbReference>
<evidence type="ECO:0000313" key="2">
    <source>
        <dbReference type="Proteomes" id="UP000377224"/>
    </source>
</evidence>
<dbReference type="Proteomes" id="UP000377224">
    <property type="component" value="Unassembled WGS sequence"/>
</dbReference>
<reference evidence="1 2" key="1">
    <citation type="submission" date="2019-09" db="EMBL/GenBank/DDBJ databases">
        <authorList>
            <person name="Chandra G."/>
            <person name="Truman W A."/>
        </authorList>
    </citation>
    <scope>NUCLEOTIDE SEQUENCE [LARGE SCALE GENOMIC DNA]</scope>
    <source>
        <strain evidence="1">PS896</strain>
    </source>
</reference>
<organism evidence="1 2">
    <name type="scientific">Pseudomonas fluorescens</name>
    <dbReference type="NCBI Taxonomy" id="294"/>
    <lineage>
        <taxon>Bacteria</taxon>
        <taxon>Pseudomonadati</taxon>
        <taxon>Pseudomonadota</taxon>
        <taxon>Gammaproteobacteria</taxon>
        <taxon>Pseudomonadales</taxon>
        <taxon>Pseudomonadaceae</taxon>
        <taxon>Pseudomonas</taxon>
    </lineage>
</organism>
<dbReference type="AlphaFoldDB" id="A0A5E7G4B0"/>
<evidence type="ECO:0000313" key="1">
    <source>
        <dbReference type="EMBL" id="VVO46498.1"/>
    </source>
</evidence>
<accession>A0A5E7G4B0</accession>
<dbReference type="RefSeq" id="WP_105709261.1">
    <property type="nucleotide sequence ID" value="NZ_CABVIN010000001.1"/>
</dbReference>
<name>A0A5E7G4B0_PSEFL</name>
<proteinExistence type="predicted"/>
<protein>
    <submittedName>
        <fullName evidence="1">Uncharacterized protein</fullName>
    </submittedName>
</protein>
<sequence length="159" mass="17650">MDADQASKASRGTMKGMVQSYRGGDDQLVDEFRFESTLVHRFDDQGIGLIVSGDIDKPRNAQIYVAFKNDRQPSGKFSFPNAEIKHLVFIDGEFYPTYGARAGEVVFQNKDGPDVPTGLSVNGKLTFTTESIGNKYFKVEVIFAVEGLTKGKRPRQHGH</sequence>